<gene>
    <name evidence="1" type="ORF">C361_01145</name>
</gene>
<dbReference type="AlphaFoldDB" id="A0A854QGH8"/>
<dbReference type="EMBL" id="AMKT01000020">
    <property type="protein sequence ID" value="OXG27342.1"/>
    <property type="molecule type" value="Genomic_DNA"/>
</dbReference>
<sequence length="68" mass="7351">MLSSLRMAQIVGVSGAMWLSGNIATLSLISIPALQRSALEDGVSALTLAKESARLSRLERHRTHPWPP</sequence>
<organism evidence="1 2">
    <name type="scientific">Cryptococcus neoformans Tu259-1</name>
    <dbReference type="NCBI Taxonomy" id="1230072"/>
    <lineage>
        <taxon>Eukaryota</taxon>
        <taxon>Fungi</taxon>
        <taxon>Dikarya</taxon>
        <taxon>Basidiomycota</taxon>
        <taxon>Agaricomycotina</taxon>
        <taxon>Tremellomycetes</taxon>
        <taxon>Tremellales</taxon>
        <taxon>Cryptococcaceae</taxon>
        <taxon>Cryptococcus</taxon>
        <taxon>Cryptococcus neoformans species complex</taxon>
    </lineage>
</organism>
<reference evidence="1 2" key="1">
    <citation type="submission" date="2017-06" db="EMBL/GenBank/DDBJ databases">
        <title>Global population genomics of the pathogenic fungus Cryptococcus neoformans var. grubii.</title>
        <authorList>
            <person name="Cuomo C."/>
            <person name="Litvintseva A."/>
            <person name="Chen Y."/>
            <person name="Young S."/>
            <person name="Zeng Q."/>
            <person name="Chapman S."/>
            <person name="Gujja S."/>
            <person name="Saif S."/>
            <person name="Birren B."/>
        </authorList>
    </citation>
    <scope>NUCLEOTIDE SEQUENCE [LARGE SCALE GENOMIC DNA]</scope>
    <source>
        <strain evidence="1 2">Tu259-1</strain>
    </source>
</reference>
<name>A0A854QGH8_CRYNE</name>
<protein>
    <submittedName>
        <fullName evidence="1">Uncharacterized protein</fullName>
    </submittedName>
</protein>
<dbReference type="Proteomes" id="UP000199727">
    <property type="component" value="Unassembled WGS sequence"/>
</dbReference>
<evidence type="ECO:0000313" key="1">
    <source>
        <dbReference type="EMBL" id="OXG27342.1"/>
    </source>
</evidence>
<accession>A0A854QGH8</accession>
<proteinExistence type="predicted"/>
<comment type="caution">
    <text evidence="1">The sequence shown here is derived from an EMBL/GenBank/DDBJ whole genome shotgun (WGS) entry which is preliminary data.</text>
</comment>
<evidence type="ECO:0000313" key="2">
    <source>
        <dbReference type="Proteomes" id="UP000199727"/>
    </source>
</evidence>